<dbReference type="EMBL" id="JBEPLW010000010">
    <property type="protein sequence ID" value="MET3575679.1"/>
    <property type="molecule type" value="Genomic_DNA"/>
</dbReference>
<gene>
    <name evidence="1" type="ORF">ABID49_001584</name>
</gene>
<protein>
    <recommendedName>
        <fullName evidence="3">Sporulation lipoprotein YhcN/YlaJ (Spore_YhcN_YlaJ)</fullName>
    </recommendedName>
</protein>
<reference evidence="1 2" key="1">
    <citation type="submission" date="2024-06" db="EMBL/GenBank/DDBJ databases">
        <title>Genomic Encyclopedia of Type Strains, Phase IV (KMG-IV): sequencing the most valuable type-strain genomes for metagenomic binning, comparative biology and taxonomic classification.</title>
        <authorList>
            <person name="Goeker M."/>
        </authorList>
    </citation>
    <scope>NUCLEOTIDE SEQUENCE [LARGE SCALE GENOMIC DNA]</scope>
    <source>
        <strain evidence="1 2">DSM 26128</strain>
    </source>
</reference>
<name>A0ABV2GC00_9BACL</name>
<keyword evidence="2" id="KW-1185">Reference proteome</keyword>
<dbReference type="PROSITE" id="PS51257">
    <property type="entry name" value="PROKAR_LIPOPROTEIN"/>
    <property type="match status" value="1"/>
</dbReference>
<accession>A0ABV2GC00</accession>
<evidence type="ECO:0000313" key="2">
    <source>
        <dbReference type="Proteomes" id="UP001549099"/>
    </source>
</evidence>
<dbReference type="Proteomes" id="UP001549099">
    <property type="component" value="Unassembled WGS sequence"/>
</dbReference>
<evidence type="ECO:0008006" key="3">
    <source>
        <dbReference type="Google" id="ProtNLM"/>
    </source>
</evidence>
<evidence type="ECO:0000313" key="1">
    <source>
        <dbReference type="EMBL" id="MET3575679.1"/>
    </source>
</evidence>
<proteinExistence type="predicted"/>
<sequence length="133" mass="15009">MKKLLGAAGIAVILSGCGQGAADIRVAGEPEQEDERRAEQVLHGEDRISSAIAVFVEEDLLIGVDVKPFSRFNKTKIEEKLKKKLEKEFPERTVTLSGDRKIYWETDKLDELKDKKKLHDKVETIKSLSKEET</sequence>
<organism evidence="1 2">
    <name type="scientific">Bhargavaea ullalensis</name>
    <dbReference type="NCBI Taxonomy" id="1265685"/>
    <lineage>
        <taxon>Bacteria</taxon>
        <taxon>Bacillati</taxon>
        <taxon>Bacillota</taxon>
        <taxon>Bacilli</taxon>
        <taxon>Bacillales</taxon>
        <taxon>Caryophanaceae</taxon>
        <taxon>Bhargavaea</taxon>
    </lineage>
</organism>
<comment type="caution">
    <text evidence="1">The sequence shown here is derived from an EMBL/GenBank/DDBJ whole genome shotgun (WGS) entry which is preliminary data.</text>
</comment>
<dbReference type="RefSeq" id="WP_354197039.1">
    <property type="nucleotide sequence ID" value="NZ_JBEPLW010000010.1"/>
</dbReference>